<protein>
    <submittedName>
        <fullName evidence="1">Uncharacterized protein</fullName>
    </submittedName>
</protein>
<evidence type="ECO:0000313" key="1">
    <source>
        <dbReference type="EMBL" id="ACL47134.1"/>
    </source>
</evidence>
<organism evidence="1">
    <name type="scientific">Cyanothece sp. (strain PCC 7425 / ATCC 29141)</name>
    <dbReference type="NCBI Taxonomy" id="395961"/>
    <lineage>
        <taxon>Bacteria</taxon>
        <taxon>Bacillati</taxon>
        <taxon>Cyanobacteriota</taxon>
        <taxon>Cyanophyceae</taxon>
        <taxon>Gomontiellales</taxon>
        <taxon>Cyanothecaceae</taxon>
        <taxon>Cyanothece</taxon>
    </lineage>
</organism>
<reference evidence="1" key="1">
    <citation type="submission" date="2009-01" db="EMBL/GenBank/DDBJ databases">
        <title>Complete sequence of chromosome Cyanothece sp. PCC 7425.</title>
        <authorList>
            <consortium name="US DOE Joint Genome Institute"/>
            <person name="Lucas S."/>
            <person name="Copeland A."/>
            <person name="Lapidus A."/>
            <person name="Glavina del Rio T."/>
            <person name="Dalin E."/>
            <person name="Tice H."/>
            <person name="Bruce D."/>
            <person name="Goodwin L."/>
            <person name="Pitluck S."/>
            <person name="Sims D."/>
            <person name="Meineke L."/>
            <person name="Brettin T."/>
            <person name="Detter J.C."/>
            <person name="Han C."/>
            <person name="Larimer F."/>
            <person name="Land M."/>
            <person name="Hauser L."/>
            <person name="Kyrpides N."/>
            <person name="Ovchinnikova G."/>
            <person name="Liberton M."/>
            <person name="Stoeckel J."/>
            <person name="Banerjee A."/>
            <person name="Singh A."/>
            <person name="Page L."/>
            <person name="Sato H."/>
            <person name="Zhao L."/>
            <person name="Sherman L."/>
            <person name="Pakrasi H."/>
            <person name="Richardson P."/>
        </authorList>
    </citation>
    <scope>NUCLEOTIDE SEQUENCE</scope>
    <source>
        <strain evidence="1">PCC 7425</strain>
    </source>
</reference>
<dbReference type="AlphaFoldDB" id="B8HMC7"/>
<dbReference type="EMBL" id="CP001344">
    <property type="protein sequence ID" value="ACL47134.1"/>
    <property type="molecule type" value="Genomic_DNA"/>
</dbReference>
<dbReference type="HOGENOM" id="CLU_1364307_0_0_3"/>
<accession>B8HMC7</accession>
<proteinExistence type="predicted"/>
<gene>
    <name evidence="1" type="ordered locus">Cyan7425_4831</name>
</gene>
<dbReference type="KEGG" id="cyn:Cyan7425_4831"/>
<sequence>MLMRTTFISLDAKRFEQNFRDMPNSIPLTRWQEILSRSNDVMEVAEILSELDLSEMVSKGDYVTLPKSAAPIVLAVCQADCMTAQYQILYTDFFFADLEASRPNTDGLNSDALSAWETFLKLADLSNVFRSHLPWWLQAAATQRNYFAGLLTPLEVHEVNAYRESLLQVINNSKDADGLFQVISDADISGDWVLCLEPGT</sequence>
<name>B8HMC7_CYAP4</name>